<proteinExistence type="predicted"/>
<keyword evidence="2" id="KW-1133">Transmembrane helix</keyword>
<keyword evidence="2" id="KW-0472">Membrane</keyword>
<protein>
    <submittedName>
        <fullName evidence="3">Uncharacterized protein</fullName>
    </submittedName>
</protein>
<dbReference type="Proteomes" id="UP001465668">
    <property type="component" value="Unassembled WGS sequence"/>
</dbReference>
<name>A0ABR2XF00_9PEZI</name>
<gene>
    <name evidence="3" type="ORF">SCAR479_10933</name>
</gene>
<keyword evidence="2" id="KW-0812">Transmembrane</keyword>
<sequence>MGTTDPDLAHNFYVPVNEEERRLCNNQIRSSEYTSFSLFGHLLTYITGSLVIITLFVLEPVLERVYKRRRYREYEYLEWTTNEVFQLQRLAQDKPGYDEWKGCTGNVPTTENGCLLASLDVSNPKHPILYREAESPMDDAKEQPSMVDTILEDDNAQMPSVENKGKGEEGNDR</sequence>
<reference evidence="3 4" key="1">
    <citation type="submission" date="2024-02" db="EMBL/GenBank/DDBJ databases">
        <title>First draft genome assembly of two strains of Seiridium cardinale.</title>
        <authorList>
            <person name="Emiliani G."/>
            <person name="Scali E."/>
        </authorList>
    </citation>
    <scope>NUCLEOTIDE SEQUENCE [LARGE SCALE GENOMIC DNA]</scope>
    <source>
        <strain evidence="3 4">BM-138-000479</strain>
    </source>
</reference>
<evidence type="ECO:0000256" key="1">
    <source>
        <dbReference type="SAM" id="MobiDB-lite"/>
    </source>
</evidence>
<accession>A0ABR2XF00</accession>
<feature type="transmembrane region" description="Helical" evidence="2">
    <location>
        <begin position="42"/>
        <end position="62"/>
    </location>
</feature>
<evidence type="ECO:0000256" key="2">
    <source>
        <dbReference type="SAM" id="Phobius"/>
    </source>
</evidence>
<keyword evidence="4" id="KW-1185">Reference proteome</keyword>
<evidence type="ECO:0000313" key="3">
    <source>
        <dbReference type="EMBL" id="KAK9772395.1"/>
    </source>
</evidence>
<feature type="compositionally biased region" description="Basic and acidic residues" evidence="1">
    <location>
        <begin position="132"/>
        <end position="142"/>
    </location>
</feature>
<dbReference type="EMBL" id="JARVKM010000062">
    <property type="protein sequence ID" value="KAK9772395.1"/>
    <property type="molecule type" value="Genomic_DNA"/>
</dbReference>
<evidence type="ECO:0000313" key="4">
    <source>
        <dbReference type="Proteomes" id="UP001465668"/>
    </source>
</evidence>
<organism evidence="3 4">
    <name type="scientific">Seiridium cardinale</name>
    <dbReference type="NCBI Taxonomy" id="138064"/>
    <lineage>
        <taxon>Eukaryota</taxon>
        <taxon>Fungi</taxon>
        <taxon>Dikarya</taxon>
        <taxon>Ascomycota</taxon>
        <taxon>Pezizomycotina</taxon>
        <taxon>Sordariomycetes</taxon>
        <taxon>Xylariomycetidae</taxon>
        <taxon>Amphisphaeriales</taxon>
        <taxon>Sporocadaceae</taxon>
        <taxon>Seiridium</taxon>
    </lineage>
</organism>
<feature type="compositionally biased region" description="Basic and acidic residues" evidence="1">
    <location>
        <begin position="163"/>
        <end position="173"/>
    </location>
</feature>
<feature type="region of interest" description="Disordered" evidence="1">
    <location>
        <begin position="132"/>
        <end position="173"/>
    </location>
</feature>
<comment type="caution">
    <text evidence="3">The sequence shown here is derived from an EMBL/GenBank/DDBJ whole genome shotgun (WGS) entry which is preliminary data.</text>
</comment>